<dbReference type="PANTHER" id="PTHR10794:SF93">
    <property type="entry name" value="SERINE AMINOPEPTIDASE S33 DOMAIN-CONTAINING PROTEIN"/>
    <property type="match status" value="1"/>
</dbReference>
<dbReference type="OrthoDB" id="6794451at2"/>
<evidence type="ECO:0000256" key="1">
    <source>
        <dbReference type="ARBA" id="ARBA00010884"/>
    </source>
</evidence>
<dbReference type="RefSeq" id="WP_087461730.1">
    <property type="nucleotide sequence ID" value="NZ_CP021425.1"/>
</dbReference>
<dbReference type="PANTHER" id="PTHR10794">
    <property type="entry name" value="ABHYDROLASE DOMAIN-CONTAINING PROTEIN"/>
    <property type="match status" value="1"/>
</dbReference>
<dbReference type="GO" id="GO:0047372">
    <property type="term" value="F:monoacylglycerol lipase activity"/>
    <property type="evidence" value="ECO:0007669"/>
    <property type="project" value="TreeGrafter"/>
</dbReference>
<dbReference type="GO" id="GO:0034338">
    <property type="term" value="F:short-chain carboxylesterase activity"/>
    <property type="evidence" value="ECO:0007669"/>
    <property type="project" value="TreeGrafter"/>
</dbReference>
<dbReference type="InterPro" id="IPR012020">
    <property type="entry name" value="ABHD4"/>
</dbReference>
<reference evidence="4 5" key="1">
    <citation type="submission" date="2017-05" db="EMBL/GenBank/DDBJ databases">
        <title>Genomic insights into alkan degradation activity of Oleiphilus messinensis.</title>
        <authorList>
            <person name="Kozyavkin S.A."/>
            <person name="Slesarev A.I."/>
            <person name="Golyshin P.N."/>
            <person name="Korzhenkov A."/>
            <person name="Golyshina O.N."/>
            <person name="Toshchakov S.V."/>
        </authorList>
    </citation>
    <scope>NUCLEOTIDE SEQUENCE [LARGE SCALE GENOMIC DNA]</scope>
    <source>
        <strain evidence="4 5">ME102</strain>
    </source>
</reference>
<dbReference type="SUPFAM" id="SSF53474">
    <property type="entry name" value="alpha/beta-Hydrolases"/>
    <property type="match status" value="1"/>
</dbReference>
<dbReference type="InterPro" id="IPR022742">
    <property type="entry name" value="Hydrolase_4"/>
</dbReference>
<protein>
    <submittedName>
        <fullName evidence="4">Alpha/beta hydrolase</fullName>
    </submittedName>
</protein>
<keyword evidence="5" id="KW-1185">Reference proteome</keyword>
<comment type="similarity">
    <text evidence="1">Belongs to the AB hydrolase superfamily. AB hydrolase 4 family.</text>
</comment>
<feature type="active site" description="Charge relay system" evidence="2">
    <location>
        <position position="163"/>
    </location>
</feature>
<feature type="active site" description="Charge relay system" evidence="2">
    <location>
        <position position="284"/>
    </location>
</feature>
<dbReference type="InterPro" id="IPR029058">
    <property type="entry name" value="AB_hydrolase_fold"/>
</dbReference>
<feature type="domain" description="Serine aminopeptidase S33" evidence="3">
    <location>
        <begin position="110"/>
        <end position="317"/>
    </location>
</feature>
<dbReference type="Proteomes" id="UP000196027">
    <property type="component" value="Chromosome"/>
</dbReference>
<keyword evidence="4" id="KW-0378">Hydrolase</keyword>
<dbReference type="Pfam" id="PF12146">
    <property type="entry name" value="Hydrolase_4"/>
    <property type="match status" value="1"/>
</dbReference>
<dbReference type="KEGG" id="ome:OLMES_2718"/>
<dbReference type="AlphaFoldDB" id="A0A1Y0I8E5"/>
<name>A0A1Y0I8E5_9GAMM</name>
<sequence length="347" mass="39372">MSSTELFFQVNDGNNQILNGLTQINKPFRPTPWLYNHHLQLLWLGMKKQFGSKLTYDRRDLLTMEDGGTTALHWLGTHLPENTPTLIVLSTITGSPHSMRGFVRDMYRITGWRIVFCERRGHGNLPVTSPKINTLGDVEDFKAQITHIQAKVPNSALYAIGSSAGTGLLVRYLGEEGCKTAIKAAFAYCPGFNIDVAFSRANPFYSKAMTRKLKRHFIEANSQHFSHLPSYPAIQQSRTLDEFHRNIYECAGYASKDEYYQYCNPMNGFENISIPLFILNAADDPVCVVENVRDYQQAIANMPNLILALTKNGSHCAHFADWDAKPWAHQLAAQYFLNLHKQLNLRQ</sequence>
<organism evidence="4 5">
    <name type="scientific">Oleiphilus messinensis</name>
    <dbReference type="NCBI Taxonomy" id="141451"/>
    <lineage>
        <taxon>Bacteria</taxon>
        <taxon>Pseudomonadati</taxon>
        <taxon>Pseudomonadota</taxon>
        <taxon>Gammaproteobacteria</taxon>
        <taxon>Oceanospirillales</taxon>
        <taxon>Oleiphilaceae</taxon>
        <taxon>Oleiphilus</taxon>
    </lineage>
</organism>
<dbReference type="InterPro" id="IPR050960">
    <property type="entry name" value="AB_hydrolase_4_sf"/>
</dbReference>
<dbReference type="EMBL" id="CP021425">
    <property type="protein sequence ID" value="ARU56768.1"/>
    <property type="molecule type" value="Genomic_DNA"/>
</dbReference>
<evidence type="ECO:0000313" key="4">
    <source>
        <dbReference type="EMBL" id="ARU56768.1"/>
    </source>
</evidence>
<accession>A0A1Y0I8E5</accession>
<evidence type="ECO:0000256" key="2">
    <source>
        <dbReference type="PIRSR" id="PIRSR005211-1"/>
    </source>
</evidence>
<feature type="active site" description="Charge relay system" evidence="2">
    <location>
        <position position="315"/>
    </location>
</feature>
<dbReference type="Gene3D" id="3.40.50.1820">
    <property type="entry name" value="alpha/beta hydrolase"/>
    <property type="match status" value="1"/>
</dbReference>
<evidence type="ECO:0000259" key="3">
    <source>
        <dbReference type="Pfam" id="PF12146"/>
    </source>
</evidence>
<dbReference type="PIRSF" id="PIRSF005211">
    <property type="entry name" value="Ab_hydro_YheT"/>
    <property type="match status" value="1"/>
</dbReference>
<evidence type="ECO:0000313" key="5">
    <source>
        <dbReference type="Proteomes" id="UP000196027"/>
    </source>
</evidence>
<gene>
    <name evidence="4" type="ORF">OLMES_2718</name>
</gene>
<proteinExistence type="inferred from homology"/>